<name>A0A7W3Y568_9GAMM</name>
<feature type="transmembrane region" description="Helical" evidence="5">
    <location>
        <begin position="299"/>
        <end position="315"/>
    </location>
</feature>
<evidence type="ECO:0000313" key="8">
    <source>
        <dbReference type="Proteomes" id="UP000523196"/>
    </source>
</evidence>
<evidence type="ECO:0000256" key="4">
    <source>
        <dbReference type="ARBA" id="ARBA00023136"/>
    </source>
</evidence>
<feature type="domain" description="Sodium/calcium exchanger membrane region" evidence="6">
    <location>
        <begin position="11"/>
        <end position="128"/>
    </location>
</feature>
<dbReference type="GO" id="GO:0055085">
    <property type="term" value="P:transmembrane transport"/>
    <property type="evidence" value="ECO:0007669"/>
    <property type="project" value="InterPro"/>
</dbReference>
<feature type="transmembrane region" description="Helical" evidence="5">
    <location>
        <begin position="327"/>
        <end position="349"/>
    </location>
</feature>
<reference evidence="7 8" key="1">
    <citation type="submission" date="2020-08" db="EMBL/GenBank/DDBJ databases">
        <authorList>
            <person name="Xu S."/>
            <person name="Li A."/>
        </authorList>
    </citation>
    <scope>NUCLEOTIDE SEQUENCE [LARGE SCALE GENOMIC DNA]</scope>
    <source>
        <strain evidence="7 8">119BY6-57</strain>
    </source>
</reference>
<dbReference type="EMBL" id="JACHTF010000003">
    <property type="protein sequence ID" value="MBB1059684.1"/>
    <property type="molecule type" value="Genomic_DNA"/>
</dbReference>
<comment type="caution">
    <text evidence="7">The sequence shown here is derived from an EMBL/GenBank/DDBJ whole genome shotgun (WGS) entry which is preliminary data.</text>
</comment>
<dbReference type="RefSeq" id="WP_182685302.1">
    <property type="nucleotide sequence ID" value="NZ_JACHTF010000003.1"/>
</dbReference>
<feature type="transmembrane region" description="Helical" evidence="5">
    <location>
        <begin position="73"/>
        <end position="92"/>
    </location>
</feature>
<keyword evidence="8" id="KW-1185">Reference proteome</keyword>
<feature type="transmembrane region" description="Helical" evidence="5">
    <location>
        <begin position="141"/>
        <end position="162"/>
    </location>
</feature>
<evidence type="ECO:0000259" key="6">
    <source>
        <dbReference type="Pfam" id="PF01699"/>
    </source>
</evidence>
<keyword evidence="3 5" id="KW-1133">Transmembrane helix</keyword>
<evidence type="ECO:0000256" key="5">
    <source>
        <dbReference type="SAM" id="Phobius"/>
    </source>
</evidence>
<dbReference type="GO" id="GO:0016020">
    <property type="term" value="C:membrane"/>
    <property type="evidence" value="ECO:0007669"/>
    <property type="project" value="UniProtKB-SubCell"/>
</dbReference>
<dbReference type="Pfam" id="PF01699">
    <property type="entry name" value="Na_Ca_ex"/>
    <property type="match status" value="2"/>
</dbReference>
<comment type="subcellular location">
    <subcellularLocation>
        <location evidence="1">Membrane</location>
        <topology evidence="1">Multi-pass membrane protein</topology>
    </subcellularLocation>
</comment>
<proteinExistence type="predicted"/>
<keyword evidence="2 5" id="KW-0812">Transmembrane</keyword>
<feature type="domain" description="Sodium/calcium exchanger membrane region" evidence="6">
    <location>
        <begin position="220"/>
        <end position="316"/>
    </location>
</feature>
<dbReference type="Proteomes" id="UP000523196">
    <property type="component" value="Unassembled WGS sequence"/>
</dbReference>
<feature type="transmembrane region" description="Helical" evidence="5">
    <location>
        <begin position="200"/>
        <end position="220"/>
    </location>
</feature>
<evidence type="ECO:0000256" key="1">
    <source>
        <dbReference type="ARBA" id="ARBA00004141"/>
    </source>
</evidence>
<dbReference type="Gene3D" id="1.20.1420.30">
    <property type="entry name" value="NCX, central ion-binding region"/>
    <property type="match status" value="1"/>
</dbReference>
<gene>
    <name evidence="7" type="ORF">H4F98_03770</name>
</gene>
<evidence type="ECO:0000256" key="3">
    <source>
        <dbReference type="ARBA" id="ARBA00022989"/>
    </source>
</evidence>
<organism evidence="7 8">
    <name type="scientific">Marilutibacter spongiae</name>
    <dbReference type="NCBI Taxonomy" id="2025720"/>
    <lineage>
        <taxon>Bacteria</taxon>
        <taxon>Pseudomonadati</taxon>
        <taxon>Pseudomonadota</taxon>
        <taxon>Gammaproteobacteria</taxon>
        <taxon>Lysobacterales</taxon>
        <taxon>Lysobacteraceae</taxon>
        <taxon>Marilutibacter</taxon>
    </lineage>
</organism>
<keyword evidence="4 5" id="KW-0472">Membrane</keyword>
<sequence length="351" mass="35954">MSHLPLPFLCLVFALAASVVWRAGIVLSRSTDRLDRRFGWGQAVGGMVLLAIVTNLPEIAIVASASLQGRIEVAVGNLLGGVAIQTLVLVVLDAASRREEAPLARLADSPQLRLEAALVVVMLGIVILGRRWDSAPFARGLTAAEVLLALAWLGALLAMRFLPVATPPQAGVAGPDAPGADAVGVENPESSAGPGTARTLFHFAFASLATLVAGVGLELCGDAIAGRIGMDGVVFAATVLAAATALPEVSSGLESIRMRRWQLAMSDIFGGNAFLPILLVLATVLAGTPVLGSLGDSDAYLAGLGVILTVAYLVGMRSGPRRRFAGLGLDSWTVLLAYIAGIGALALGLGS</sequence>
<dbReference type="InterPro" id="IPR004837">
    <property type="entry name" value="NaCa_Exmemb"/>
</dbReference>
<dbReference type="AlphaFoldDB" id="A0A7W3Y568"/>
<protein>
    <submittedName>
        <fullName evidence="7">Sodium:calcium antiporter</fullName>
    </submittedName>
</protein>
<evidence type="ECO:0000313" key="7">
    <source>
        <dbReference type="EMBL" id="MBB1059684.1"/>
    </source>
</evidence>
<accession>A0A7W3Y568</accession>
<evidence type="ECO:0000256" key="2">
    <source>
        <dbReference type="ARBA" id="ARBA00022692"/>
    </source>
</evidence>
<dbReference type="InterPro" id="IPR044880">
    <property type="entry name" value="NCX_ion-bd_dom_sf"/>
</dbReference>
<feature type="transmembrane region" description="Helical" evidence="5">
    <location>
        <begin position="38"/>
        <end position="61"/>
    </location>
</feature>
<feature type="transmembrane region" description="Helical" evidence="5">
    <location>
        <begin position="268"/>
        <end position="287"/>
    </location>
</feature>